<evidence type="ECO:0000313" key="1">
    <source>
        <dbReference type="EMBL" id="KAK9923811.1"/>
    </source>
</evidence>
<dbReference type="Proteomes" id="UP001457282">
    <property type="component" value="Unassembled WGS sequence"/>
</dbReference>
<reference evidence="1 2" key="1">
    <citation type="journal article" date="2023" name="G3 (Bethesda)">
        <title>A chromosome-length genome assembly and annotation of blackberry (Rubus argutus, cv. 'Hillquist').</title>
        <authorList>
            <person name="Bruna T."/>
            <person name="Aryal R."/>
            <person name="Dudchenko O."/>
            <person name="Sargent D.J."/>
            <person name="Mead D."/>
            <person name="Buti M."/>
            <person name="Cavallini A."/>
            <person name="Hytonen T."/>
            <person name="Andres J."/>
            <person name="Pham M."/>
            <person name="Weisz D."/>
            <person name="Mascagni F."/>
            <person name="Usai G."/>
            <person name="Natali L."/>
            <person name="Bassil N."/>
            <person name="Fernandez G.E."/>
            <person name="Lomsadze A."/>
            <person name="Armour M."/>
            <person name="Olukolu B."/>
            <person name="Poorten T."/>
            <person name="Britton C."/>
            <person name="Davik J."/>
            <person name="Ashrafi H."/>
            <person name="Aiden E.L."/>
            <person name="Borodovsky M."/>
            <person name="Worthington M."/>
        </authorList>
    </citation>
    <scope>NUCLEOTIDE SEQUENCE [LARGE SCALE GENOMIC DNA]</scope>
    <source>
        <strain evidence="1">PI 553951</strain>
    </source>
</reference>
<dbReference type="SUPFAM" id="SSF52096">
    <property type="entry name" value="ClpP/crotonase"/>
    <property type="match status" value="1"/>
</dbReference>
<dbReference type="Gene3D" id="3.90.226.10">
    <property type="entry name" value="2-enoyl-CoA Hydratase, Chain A, domain 1"/>
    <property type="match status" value="1"/>
</dbReference>
<evidence type="ECO:0000313" key="2">
    <source>
        <dbReference type="Proteomes" id="UP001457282"/>
    </source>
</evidence>
<protein>
    <recommendedName>
        <fullName evidence="3">Enoyl-CoA hydratase/isomerase family protein</fullName>
    </recommendedName>
</protein>
<sequence>MRDITNPKPLIFPEKSLTLRPDQWPYQTRFTLILESAPSQSVNLHRLSDSDSEVVEVSLESPQVRNAIGKDMLKGLQNTFDAISNDSSANVLLIT</sequence>
<evidence type="ECO:0008006" key="3">
    <source>
        <dbReference type="Google" id="ProtNLM"/>
    </source>
</evidence>
<gene>
    <name evidence="1" type="ORF">M0R45_032211</name>
</gene>
<proteinExistence type="predicted"/>
<dbReference type="AlphaFoldDB" id="A0AAW1WIU1"/>
<organism evidence="1 2">
    <name type="scientific">Rubus argutus</name>
    <name type="common">Southern blackberry</name>
    <dbReference type="NCBI Taxonomy" id="59490"/>
    <lineage>
        <taxon>Eukaryota</taxon>
        <taxon>Viridiplantae</taxon>
        <taxon>Streptophyta</taxon>
        <taxon>Embryophyta</taxon>
        <taxon>Tracheophyta</taxon>
        <taxon>Spermatophyta</taxon>
        <taxon>Magnoliopsida</taxon>
        <taxon>eudicotyledons</taxon>
        <taxon>Gunneridae</taxon>
        <taxon>Pentapetalae</taxon>
        <taxon>rosids</taxon>
        <taxon>fabids</taxon>
        <taxon>Rosales</taxon>
        <taxon>Rosaceae</taxon>
        <taxon>Rosoideae</taxon>
        <taxon>Rosoideae incertae sedis</taxon>
        <taxon>Rubus</taxon>
    </lineage>
</organism>
<comment type="caution">
    <text evidence="1">The sequence shown here is derived from an EMBL/GenBank/DDBJ whole genome shotgun (WGS) entry which is preliminary data.</text>
</comment>
<keyword evidence="2" id="KW-1185">Reference proteome</keyword>
<accession>A0AAW1WIU1</accession>
<name>A0AAW1WIU1_RUBAR</name>
<dbReference type="EMBL" id="JBEDUW010000006">
    <property type="protein sequence ID" value="KAK9923811.1"/>
    <property type="molecule type" value="Genomic_DNA"/>
</dbReference>
<dbReference type="InterPro" id="IPR029045">
    <property type="entry name" value="ClpP/crotonase-like_dom_sf"/>
</dbReference>